<keyword evidence="2" id="KW-1185">Reference proteome</keyword>
<comment type="caution">
    <text evidence="1">The sequence shown here is derived from an EMBL/GenBank/DDBJ whole genome shotgun (WGS) entry which is preliminary data.</text>
</comment>
<protein>
    <submittedName>
        <fullName evidence="1">Uncharacterized protein</fullName>
    </submittedName>
</protein>
<dbReference type="AlphaFoldDB" id="A0A401FTF8"/>
<proteinExistence type="predicted"/>
<gene>
    <name evidence="1" type="ORF">DENIS_1200</name>
</gene>
<reference evidence="2" key="1">
    <citation type="submission" date="2017-11" db="EMBL/GenBank/DDBJ databases">
        <authorList>
            <person name="Watanabe M."/>
            <person name="Kojima H."/>
        </authorList>
    </citation>
    <scope>NUCLEOTIDE SEQUENCE [LARGE SCALE GENOMIC DNA]</scope>
    <source>
        <strain evidence="2">Tokyo 01</strain>
    </source>
</reference>
<dbReference type="Proteomes" id="UP000288096">
    <property type="component" value="Unassembled WGS sequence"/>
</dbReference>
<accession>A0A401FTF8</accession>
<reference evidence="2" key="2">
    <citation type="submission" date="2019-01" db="EMBL/GenBank/DDBJ databases">
        <title>Genome sequence of Desulfonema ishimotonii strain Tokyo 01.</title>
        <authorList>
            <person name="Fukui M."/>
        </authorList>
    </citation>
    <scope>NUCLEOTIDE SEQUENCE [LARGE SCALE GENOMIC DNA]</scope>
    <source>
        <strain evidence="2">Tokyo 01</strain>
    </source>
</reference>
<evidence type="ECO:0000313" key="1">
    <source>
        <dbReference type="EMBL" id="GBC60249.1"/>
    </source>
</evidence>
<name>A0A401FTF8_9BACT</name>
<dbReference type="EMBL" id="BEXT01000001">
    <property type="protein sequence ID" value="GBC60249.1"/>
    <property type="molecule type" value="Genomic_DNA"/>
</dbReference>
<sequence length="264" mass="30080">MSIKDDFSSSMTDEVLTDMAGKFFGDRKELENKIGIFREYAEALSEKAAQVNARAAFLNYLLMNRDNAVLFYESLGITPSVFLIAGIISGELLPPFVPSAFTVRGEFVRLAEWAYDRLQRTCDDYMNGNEESDGEDDDKHGDVNYRLLSTMCDLINQDVDKVNEDVMPSQVLYCFKRFNTESDIKECVTGGGTFLGDDCSLNRELAFEKIDFDSFKLKKYPEIPPLSRVKSKIETVCKKLYAQNKEEIRSMMADLKERCKTRLA</sequence>
<organism evidence="1 2">
    <name type="scientific">Desulfonema ishimotonii</name>
    <dbReference type="NCBI Taxonomy" id="45657"/>
    <lineage>
        <taxon>Bacteria</taxon>
        <taxon>Pseudomonadati</taxon>
        <taxon>Thermodesulfobacteriota</taxon>
        <taxon>Desulfobacteria</taxon>
        <taxon>Desulfobacterales</taxon>
        <taxon>Desulfococcaceae</taxon>
        <taxon>Desulfonema</taxon>
    </lineage>
</organism>
<evidence type="ECO:0000313" key="2">
    <source>
        <dbReference type="Proteomes" id="UP000288096"/>
    </source>
</evidence>